<dbReference type="SUPFAM" id="SSF52129">
    <property type="entry name" value="Caspase-like"/>
    <property type="match status" value="1"/>
</dbReference>
<dbReference type="InterPro" id="IPR002398">
    <property type="entry name" value="Pept_C14"/>
</dbReference>
<keyword evidence="4" id="KW-1003">Cell membrane</keyword>
<evidence type="ECO:0000256" key="15">
    <source>
        <dbReference type="ARBA" id="ARBA00068181"/>
    </source>
</evidence>
<dbReference type="InParanoid" id="A0A7N4PGM6"/>
<evidence type="ECO:0000256" key="12">
    <source>
        <dbReference type="ARBA" id="ARBA00050375"/>
    </source>
</evidence>
<dbReference type="PROSITE" id="PS01121">
    <property type="entry name" value="CASPASE_HIS"/>
    <property type="match status" value="1"/>
</dbReference>
<dbReference type="PROSITE" id="PS50209">
    <property type="entry name" value="CARD"/>
    <property type="match status" value="1"/>
</dbReference>
<dbReference type="GO" id="GO:0032731">
    <property type="term" value="P:positive regulation of interleukin-1 beta production"/>
    <property type="evidence" value="ECO:0007669"/>
    <property type="project" value="UniProtKB-ARBA"/>
</dbReference>
<dbReference type="GeneTree" id="ENSGT00940000162555"/>
<evidence type="ECO:0000259" key="23">
    <source>
        <dbReference type="PROSITE" id="PS50208"/>
    </source>
</evidence>
<evidence type="ECO:0000259" key="22">
    <source>
        <dbReference type="PROSITE" id="PS50207"/>
    </source>
</evidence>
<keyword evidence="7" id="KW-0053">Apoptosis</keyword>
<proteinExistence type="inferred from homology"/>
<evidence type="ECO:0000259" key="24">
    <source>
        <dbReference type="PROSITE" id="PS50209"/>
    </source>
</evidence>
<name>A0A7N4PGM6_SARHA</name>
<dbReference type="Ensembl" id="ENSSHAT00000030211.1">
    <property type="protein sequence ID" value="ENSSHAP00000038157.1"/>
    <property type="gene ID" value="ENSSHAG00000002417.2"/>
</dbReference>
<comment type="subunit">
    <text evidence="13">Heterotetramer that consists of two anti-parallel arranged heterodimers, each one formed by a 20 kDa (Caspase-1 subunit p20) and a 10 kDa (Caspase-1 subunit p10) subunit.</text>
</comment>
<dbReference type="SMART" id="SM00114">
    <property type="entry name" value="CARD"/>
    <property type="match status" value="1"/>
</dbReference>
<organism evidence="25 26">
    <name type="scientific">Sarcophilus harrisii</name>
    <name type="common">Tasmanian devil</name>
    <name type="synonym">Sarcophilus laniarius</name>
    <dbReference type="NCBI Taxonomy" id="9305"/>
    <lineage>
        <taxon>Eukaryota</taxon>
        <taxon>Metazoa</taxon>
        <taxon>Chordata</taxon>
        <taxon>Craniata</taxon>
        <taxon>Vertebrata</taxon>
        <taxon>Euteleostomi</taxon>
        <taxon>Mammalia</taxon>
        <taxon>Metatheria</taxon>
        <taxon>Dasyuromorphia</taxon>
        <taxon>Dasyuridae</taxon>
        <taxon>Sarcophilus</taxon>
    </lineage>
</organism>
<evidence type="ECO:0000256" key="1">
    <source>
        <dbReference type="ARBA" id="ARBA00004236"/>
    </source>
</evidence>
<evidence type="ECO:0000256" key="7">
    <source>
        <dbReference type="ARBA" id="ARBA00022703"/>
    </source>
</evidence>
<evidence type="ECO:0000256" key="11">
    <source>
        <dbReference type="ARBA" id="ARBA00023145"/>
    </source>
</evidence>
<keyword evidence="9" id="KW-0832">Ubl conjugation</keyword>
<feature type="active site" evidence="20">
    <location>
        <position position="218"/>
    </location>
</feature>
<keyword evidence="10" id="KW-0472">Membrane</keyword>
<dbReference type="GO" id="GO:0042981">
    <property type="term" value="P:regulation of apoptotic process"/>
    <property type="evidence" value="ECO:0007669"/>
    <property type="project" value="InterPro"/>
</dbReference>
<evidence type="ECO:0000313" key="25">
    <source>
        <dbReference type="Ensembl" id="ENSSHAP00000038157.1"/>
    </source>
</evidence>
<dbReference type="GO" id="GO:0097169">
    <property type="term" value="C:AIM2 inflammasome complex"/>
    <property type="evidence" value="ECO:0007669"/>
    <property type="project" value="TreeGrafter"/>
</dbReference>
<keyword evidence="26" id="KW-1185">Reference proteome</keyword>
<dbReference type="FunFam" id="3.40.50.1460:FF:000007">
    <property type="entry name" value="Caspase-1"/>
    <property type="match status" value="1"/>
</dbReference>
<dbReference type="PROSITE" id="PS50207">
    <property type="entry name" value="CASPASE_P10"/>
    <property type="match status" value="1"/>
</dbReference>
<dbReference type="PROSITE" id="PS50208">
    <property type="entry name" value="CASPASE_P20"/>
    <property type="match status" value="1"/>
</dbReference>
<evidence type="ECO:0000256" key="21">
    <source>
        <dbReference type="RuleBase" id="RU003971"/>
    </source>
</evidence>
<dbReference type="GO" id="GO:0072557">
    <property type="term" value="C:IPAF inflammasome complex"/>
    <property type="evidence" value="ECO:0007669"/>
    <property type="project" value="TreeGrafter"/>
</dbReference>
<dbReference type="GO" id="GO:0072559">
    <property type="term" value="C:NLRP3 inflammasome complex"/>
    <property type="evidence" value="ECO:0007669"/>
    <property type="project" value="TreeGrafter"/>
</dbReference>
<evidence type="ECO:0000256" key="19">
    <source>
        <dbReference type="ARBA" id="ARBA00081790"/>
    </source>
</evidence>
<dbReference type="InterPro" id="IPR011029">
    <property type="entry name" value="DEATH-like_dom_sf"/>
</dbReference>
<evidence type="ECO:0000256" key="17">
    <source>
        <dbReference type="ARBA" id="ARBA00080846"/>
    </source>
</evidence>
<keyword evidence="11" id="KW-0865">Zymogen</keyword>
<reference evidence="25" key="2">
    <citation type="submission" date="2025-08" db="UniProtKB">
        <authorList>
            <consortium name="Ensembl"/>
        </authorList>
    </citation>
    <scope>IDENTIFICATION</scope>
</reference>
<feature type="active site" evidence="20">
    <location>
        <position position="266"/>
    </location>
</feature>
<dbReference type="PIRSF" id="PIRSF038001">
    <property type="entry name" value="Caspase_ICE"/>
    <property type="match status" value="1"/>
</dbReference>
<evidence type="ECO:0000313" key="26">
    <source>
        <dbReference type="Proteomes" id="UP000007648"/>
    </source>
</evidence>
<evidence type="ECO:0000256" key="4">
    <source>
        <dbReference type="ARBA" id="ARBA00022475"/>
    </source>
</evidence>
<evidence type="ECO:0000256" key="20">
    <source>
        <dbReference type="PIRSR" id="PIRSR038001-1"/>
    </source>
</evidence>
<dbReference type="GO" id="GO:0032496">
    <property type="term" value="P:response to lipopolysaccharide"/>
    <property type="evidence" value="ECO:0007669"/>
    <property type="project" value="UniProtKB-ARBA"/>
</dbReference>
<dbReference type="Gene3D" id="1.10.533.10">
    <property type="entry name" value="Death Domain, Fas"/>
    <property type="match status" value="1"/>
</dbReference>
<dbReference type="InterPro" id="IPR029030">
    <property type="entry name" value="Caspase-like_dom_sf"/>
</dbReference>
<feature type="domain" description="Caspase family p20" evidence="23">
    <location>
        <begin position="147"/>
        <end position="270"/>
    </location>
</feature>
<dbReference type="CDD" id="cd00032">
    <property type="entry name" value="CASc"/>
    <property type="match status" value="1"/>
</dbReference>
<dbReference type="CDD" id="cd08325">
    <property type="entry name" value="CARD_CASP1-like"/>
    <property type="match status" value="1"/>
</dbReference>
<dbReference type="GO" id="GO:0006508">
    <property type="term" value="P:proteolysis"/>
    <property type="evidence" value="ECO:0007669"/>
    <property type="project" value="UniProtKB-KW"/>
</dbReference>
<dbReference type="GO" id="GO:0005886">
    <property type="term" value="C:plasma membrane"/>
    <property type="evidence" value="ECO:0007669"/>
    <property type="project" value="UniProtKB-SubCell"/>
</dbReference>
<accession>A0A7N4PGM6</accession>
<dbReference type="GO" id="GO:0050727">
    <property type="term" value="P:regulation of inflammatory response"/>
    <property type="evidence" value="ECO:0007669"/>
    <property type="project" value="TreeGrafter"/>
</dbReference>
<dbReference type="EC" id="3.4.22.36" evidence="14"/>
<dbReference type="GO" id="GO:0006915">
    <property type="term" value="P:apoptotic process"/>
    <property type="evidence" value="ECO:0007669"/>
    <property type="project" value="UniProtKB-KW"/>
</dbReference>
<dbReference type="InterPro" id="IPR016129">
    <property type="entry name" value="Caspase_his_AS"/>
</dbReference>
<evidence type="ECO:0000256" key="8">
    <source>
        <dbReference type="ARBA" id="ARBA00022801"/>
    </source>
</evidence>
<evidence type="ECO:0000256" key="13">
    <source>
        <dbReference type="ARBA" id="ARBA00063591"/>
    </source>
</evidence>
<reference evidence="25" key="3">
    <citation type="submission" date="2025-09" db="UniProtKB">
        <authorList>
            <consortium name="Ensembl"/>
        </authorList>
    </citation>
    <scope>IDENTIFICATION</scope>
</reference>
<dbReference type="Pfam" id="PF00619">
    <property type="entry name" value="CARD"/>
    <property type="match status" value="1"/>
</dbReference>
<feature type="domain" description="Caspase family p10" evidence="22">
    <location>
        <begin position="292"/>
        <end position="377"/>
    </location>
</feature>
<dbReference type="GO" id="GO:0006954">
    <property type="term" value="P:inflammatory response"/>
    <property type="evidence" value="ECO:0007669"/>
    <property type="project" value="UniProtKB-ARBA"/>
</dbReference>
<dbReference type="SUPFAM" id="SSF47986">
    <property type="entry name" value="DEATH domain"/>
    <property type="match status" value="1"/>
</dbReference>
<protein>
    <recommendedName>
        <fullName evidence="15">Caspase-1</fullName>
        <ecNumber evidence="14">3.4.22.36</ecNumber>
    </recommendedName>
    <alternativeName>
        <fullName evidence="19">Interleukin-1 beta convertase</fullName>
    </alternativeName>
    <alternativeName>
        <fullName evidence="16">Interleukin-1 beta-converting enzyme</fullName>
    </alternativeName>
    <alternativeName>
        <fullName evidence="17 18">p45</fullName>
    </alternativeName>
</protein>
<dbReference type="SMART" id="SM00115">
    <property type="entry name" value="CASc"/>
    <property type="match status" value="1"/>
</dbReference>
<dbReference type="Pfam" id="PF00656">
    <property type="entry name" value="Peptidase_C14"/>
    <property type="match status" value="1"/>
</dbReference>
<evidence type="ECO:0000256" key="2">
    <source>
        <dbReference type="ARBA" id="ARBA00004496"/>
    </source>
</evidence>
<dbReference type="Gene3D" id="3.40.50.1460">
    <property type="match status" value="1"/>
</dbReference>
<keyword evidence="8" id="KW-0378">Hydrolase</keyword>
<evidence type="ECO:0000256" key="16">
    <source>
        <dbReference type="ARBA" id="ARBA00078083"/>
    </source>
</evidence>
<dbReference type="PANTHER" id="PTHR47901:SF3">
    <property type="entry name" value="CASPASE-1"/>
    <property type="match status" value="1"/>
</dbReference>
<dbReference type="InterPro" id="IPR001315">
    <property type="entry name" value="CARD"/>
</dbReference>
<feature type="domain" description="CARD" evidence="24">
    <location>
        <begin position="8"/>
        <end position="93"/>
    </location>
</feature>
<reference evidence="25 26" key="1">
    <citation type="journal article" date="2011" name="Proc. Natl. Acad. Sci. U.S.A.">
        <title>Genetic diversity and population structure of the endangered marsupial Sarcophilus harrisii (Tasmanian devil).</title>
        <authorList>
            <person name="Miller W."/>
            <person name="Hayes V.M."/>
            <person name="Ratan A."/>
            <person name="Petersen D.C."/>
            <person name="Wittekindt N.E."/>
            <person name="Miller J."/>
            <person name="Walenz B."/>
            <person name="Knight J."/>
            <person name="Qi J."/>
            <person name="Zhao F."/>
            <person name="Wang Q."/>
            <person name="Bedoya-Reina O.C."/>
            <person name="Katiyar N."/>
            <person name="Tomsho L.P."/>
            <person name="Kasson L.M."/>
            <person name="Hardie R.A."/>
            <person name="Woodbridge P."/>
            <person name="Tindall E.A."/>
            <person name="Bertelsen M.F."/>
            <person name="Dixon D."/>
            <person name="Pyecroft S."/>
            <person name="Helgen K.M."/>
            <person name="Lesk A.M."/>
            <person name="Pringle T.H."/>
            <person name="Patterson N."/>
            <person name="Zhang Y."/>
            <person name="Kreiss A."/>
            <person name="Woods G.M."/>
            <person name="Jones M.E."/>
            <person name="Schuster S.C."/>
        </authorList>
    </citation>
    <scope>NUCLEOTIDE SEQUENCE [LARGE SCALE GENOMIC DNA]</scope>
</reference>
<evidence type="ECO:0000256" key="3">
    <source>
        <dbReference type="ARBA" id="ARBA00010134"/>
    </source>
</evidence>
<evidence type="ECO:0000256" key="5">
    <source>
        <dbReference type="ARBA" id="ARBA00022490"/>
    </source>
</evidence>
<evidence type="ECO:0000256" key="18">
    <source>
        <dbReference type="ARBA" id="ARBA00081401"/>
    </source>
</evidence>
<sequence length="379" mass="44261">MFFTDIILKEKRKRFVESANKGVISGLLDDLLEIKVLNQEEMEIVREENKTINYQALRLIDNVSNKGSKASQHLIKSIIERDRHLADKLGLFSAKYHISQGIFYFAVPPTFQDIAADTLRLCSHEDFQRLRKEMAGQIYPVMEKETRTCLAFIIWNVKFDYLPQRTGANNDITGMQDLLEGLGYRVDVEKNLTALLKQFASRLEHQTSDSTFLVLMSHGVTNGICGKDYTDIDRQILPIERIFQIFNTRNCPSLKDKAKIIILQACRGGEYGLKTDRHRRDRQTDKVFEFDAFYKAHVEKDFIAFCSSTPNNKSWRHTKKGSLFIIQLIDCFRKYAWCCHLYDIFWKVQHSFEMPMEKIQMPTIERATLTKYFYLFPGN</sequence>
<comment type="subcellular location">
    <subcellularLocation>
        <location evidence="1">Cell membrane</location>
    </subcellularLocation>
    <subcellularLocation>
        <location evidence="2">Cytoplasm</location>
    </subcellularLocation>
</comment>
<dbReference type="InterPro" id="IPR015917">
    <property type="entry name" value="Pept_C14A"/>
</dbReference>
<dbReference type="Proteomes" id="UP000007648">
    <property type="component" value="Unassembled WGS sequence"/>
</dbReference>
<evidence type="ECO:0000256" key="9">
    <source>
        <dbReference type="ARBA" id="ARBA00022843"/>
    </source>
</evidence>
<dbReference type="GO" id="GO:0089720">
    <property type="term" value="F:caspase binding"/>
    <property type="evidence" value="ECO:0007669"/>
    <property type="project" value="TreeGrafter"/>
</dbReference>
<dbReference type="PRINTS" id="PR00376">
    <property type="entry name" value="IL1BCENZYME"/>
</dbReference>
<keyword evidence="5" id="KW-0963">Cytoplasm</keyword>
<evidence type="ECO:0000256" key="10">
    <source>
        <dbReference type="ARBA" id="ARBA00023136"/>
    </source>
</evidence>
<dbReference type="InterPro" id="IPR002138">
    <property type="entry name" value="Pept_C14_p10"/>
</dbReference>
<comment type="catalytic activity">
    <reaction evidence="12">
        <text>Strict requirement for an Asp residue at position P1 and has a preferred cleavage sequence of Tyr-Val-Ala-Asp-|-.</text>
        <dbReference type="EC" id="3.4.22.36"/>
    </reaction>
</comment>
<dbReference type="GO" id="GO:0004197">
    <property type="term" value="F:cysteine-type endopeptidase activity"/>
    <property type="evidence" value="ECO:0007669"/>
    <property type="project" value="InterPro"/>
</dbReference>
<keyword evidence="6" id="KW-0645">Protease</keyword>
<evidence type="ECO:0000256" key="6">
    <source>
        <dbReference type="ARBA" id="ARBA00022670"/>
    </source>
</evidence>
<dbReference type="AlphaFoldDB" id="A0A7N4PGM6"/>
<comment type="similarity">
    <text evidence="3 21">Belongs to the peptidase C14A family.</text>
</comment>
<dbReference type="InterPro" id="IPR011600">
    <property type="entry name" value="Pept_C14_caspase"/>
</dbReference>
<evidence type="ECO:0000256" key="14">
    <source>
        <dbReference type="ARBA" id="ARBA00066470"/>
    </source>
</evidence>
<dbReference type="InterPro" id="IPR001309">
    <property type="entry name" value="Pept_C14_p20"/>
</dbReference>
<dbReference type="PANTHER" id="PTHR47901">
    <property type="entry name" value="CASPASE RECRUITMENT DOMAIN-CONTAINING PROTEIN 18"/>
    <property type="match status" value="1"/>
</dbReference>
<dbReference type="FunFam" id="1.10.533.10:FF:000031">
    <property type="entry name" value="Caspase 1, isoform CRA_b"/>
    <property type="match status" value="1"/>
</dbReference>